<dbReference type="Gene3D" id="3.40.50.11240">
    <property type="entry name" value="Ethanolamine ammonia-lyase light chain (EutC)"/>
    <property type="match status" value="1"/>
</dbReference>
<evidence type="ECO:0008006" key="3">
    <source>
        <dbReference type="Google" id="ProtNLM"/>
    </source>
</evidence>
<dbReference type="PANTHER" id="PTHR39329:SF1">
    <property type="entry name" value="ETHANOLAMINE AMMONIA-LYASE LARGE SUBUNIT"/>
    <property type="match status" value="1"/>
</dbReference>
<dbReference type="EMBL" id="CAJPVJ010000044">
    <property type="protein sequence ID" value="CAG2159462.1"/>
    <property type="molecule type" value="Genomic_DNA"/>
</dbReference>
<dbReference type="InterPro" id="IPR044941">
    <property type="entry name" value="EutB_N_sf"/>
</dbReference>
<evidence type="ECO:0000313" key="2">
    <source>
        <dbReference type="Proteomes" id="UP000728032"/>
    </source>
</evidence>
<dbReference type="GO" id="GO:0009350">
    <property type="term" value="C:ethanolamine ammonia-lyase complex"/>
    <property type="evidence" value="ECO:0007669"/>
    <property type="project" value="TreeGrafter"/>
</dbReference>
<dbReference type="HAMAP" id="MF_00861">
    <property type="entry name" value="EutB"/>
    <property type="match status" value="1"/>
</dbReference>
<dbReference type="InterPro" id="IPR010628">
    <property type="entry name" value="EutB"/>
</dbReference>
<evidence type="ECO:0000313" key="1">
    <source>
        <dbReference type="EMBL" id="CAD7637035.1"/>
    </source>
</evidence>
<proteinExistence type="inferred from homology"/>
<dbReference type="InterPro" id="IPR009246">
    <property type="entry name" value="EutC"/>
</dbReference>
<keyword evidence="2" id="KW-1185">Reference proteome</keyword>
<dbReference type="Gene3D" id="1.10.220.70">
    <property type="entry name" value="lyase"/>
    <property type="match status" value="1"/>
</dbReference>
<dbReference type="Pfam" id="PF05985">
    <property type="entry name" value="EutC"/>
    <property type="match status" value="1"/>
</dbReference>
<dbReference type="InterPro" id="IPR044939">
    <property type="entry name" value="EutB_dom_2_sf"/>
</dbReference>
<dbReference type="Gene3D" id="3.20.20.70">
    <property type="entry name" value="Aldolase class I"/>
    <property type="match status" value="1"/>
</dbReference>
<dbReference type="InterPro" id="IPR013785">
    <property type="entry name" value="Aldolase_TIM"/>
</dbReference>
<dbReference type="Proteomes" id="UP000728032">
    <property type="component" value="Unassembled WGS sequence"/>
</dbReference>
<dbReference type="Gene3D" id="2.30.170.30">
    <property type="entry name" value="ethanolamine ammonia-lyase heavy chain domain like"/>
    <property type="match status" value="1"/>
</dbReference>
<gene>
    <name evidence="1" type="ORF">ONB1V03_LOCUS574</name>
</gene>
<dbReference type="OrthoDB" id="5551491at2759"/>
<sequence length="705" mass="78022">MSYRYSVAQQQYIFQDLKTLMAKATPLRSGDELAGVAASNATERVAAQMALAEVPLKTFLNETVIDYDKDDITRLIIDEHRADLFAPIAHFTVGDFRNWLLSEDATSEKLANLAKGLTPEMVAAVSKIMRNQDLILVASKCEVVTQFRNTIGLKGHLSTRLQPNHPTDDVLGISASLLDGLMYGNGDAVIGINPATDNLHNLSELLKLLDHIIQEYEIPTQSCVLTHISSGIQLAERNIPIDLMFQSIAGTQLANEGFGVTLDLLQEGYEATLALNRGTIGKNVMYFETGQGSALSSNAHHGVDQQTIEARAYAVARKYNPLLVNTVVGFIGPEYLYDGKQIIRAGLEDHFCGKLLGVPMGCDICYTNHADADQNDMDVLLTLFGAAGINFIMGIPGSDDVMLNYQTTSFHDALYLRQLMGLKPAPEFSAWLDQQGILHQEQRQIHWPSNPWHKLKQYTDARIAMGRVGCSIPTQELLKFQLSHAQAKDAVFHQLDTENMQARLRDLKFESLIVESKATDKEVYLKRPDLGRELSEQAQTQLTTYVQQHPQQYDVCIVVGDGLSARAIEENAIAYINSLREHIDAEGWKLAPIVLATGSRVALGDEVAESFNAPLLIMLIGERPGLSSPDSMGVYYTWKARKGSMDSSRNCISNVRPAGLSIQIATQRLMALMRNSFKLQLSGVDLKDDHVVPLQSDEHPKKLLF</sequence>
<accession>A0A7R9LAD2</accession>
<dbReference type="NCBIfam" id="NF011649">
    <property type="entry name" value="PRK15067.1"/>
    <property type="match status" value="1"/>
</dbReference>
<dbReference type="GO" id="GO:0046336">
    <property type="term" value="P:ethanolamine catabolic process"/>
    <property type="evidence" value="ECO:0007669"/>
    <property type="project" value="TreeGrafter"/>
</dbReference>
<protein>
    <recommendedName>
        <fullName evidence="3">Ethanolamine ammonia-lyase</fullName>
    </recommendedName>
</protein>
<name>A0A7R9LAD2_9ACAR</name>
<dbReference type="Pfam" id="PF06751">
    <property type="entry name" value="EutB"/>
    <property type="match status" value="1"/>
</dbReference>
<dbReference type="InterPro" id="IPR042251">
    <property type="entry name" value="EutC_C"/>
</dbReference>
<reference evidence="1" key="1">
    <citation type="submission" date="2020-11" db="EMBL/GenBank/DDBJ databases">
        <authorList>
            <person name="Tran Van P."/>
        </authorList>
    </citation>
    <scope>NUCLEOTIDE SEQUENCE</scope>
</reference>
<dbReference type="GO" id="GO:0006520">
    <property type="term" value="P:amino acid metabolic process"/>
    <property type="evidence" value="ECO:0007669"/>
    <property type="project" value="InterPro"/>
</dbReference>
<organism evidence="1">
    <name type="scientific">Oppiella nova</name>
    <dbReference type="NCBI Taxonomy" id="334625"/>
    <lineage>
        <taxon>Eukaryota</taxon>
        <taxon>Metazoa</taxon>
        <taxon>Ecdysozoa</taxon>
        <taxon>Arthropoda</taxon>
        <taxon>Chelicerata</taxon>
        <taxon>Arachnida</taxon>
        <taxon>Acari</taxon>
        <taxon>Acariformes</taxon>
        <taxon>Sarcoptiformes</taxon>
        <taxon>Oribatida</taxon>
        <taxon>Brachypylina</taxon>
        <taxon>Oppioidea</taxon>
        <taxon>Oppiidae</taxon>
        <taxon>Oppiella</taxon>
    </lineage>
</organism>
<dbReference type="EMBL" id="OC914869">
    <property type="protein sequence ID" value="CAD7637035.1"/>
    <property type="molecule type" value="Genomic_DNA"/>
</dbReference>
<dbReference type="PANTHER" id="PTHR39329">
    <property type="entry name" value="ETHANOLAMINE AMMONIA-LYASE HEAVY CHAIN"/>
    <property type="match status" value="1"/>
</dbReference>
<dbReference type="AlphaFoldDB" id="A0A7R9LAD2"/>
<dbReference type="NCBIfam" id="NF003971">
    <property type="entry name" value="PRK05465.1"/>
    <property type="match status" value="1"/>
</dbReference>
<dbReference type="GO" id="GO:0008851">
    <property type="term" value="F:ethanolamine ammonia-lyase activity"/>
    <property type="evidence" value="ECO:0007669"/>
    <property type="project" value="InterPro"/>
</dbReference>
<dbReference type="HAMAP" id="MF_00601">
    <property type="entry name" value="EutC"/>
    <property type="match status" value="1"/>
</dbReference>
<dbReference type="GO" id="GO:0005829">
    <property type="term" value="C:cytosol"/>
    <property type="evidence" value="ECO:0007669"/>
    <property type="project" value="TreeGrafter"/>
</dbReference>